<evidence type="ECO:0000313" key="2">
    <source>
        <dbReference type="EMBL" id="TVT27831.1"/>
    </source>
</evidence>
<dbReference type="PANTHER" id="PTHR34980">
    <property type="entry name" value="INNER MEMBRANE PROTEIN-RELATED-RELATED"/>
    <property type="match status" value="1"/>
</dbReference>
<keyword evidence="3" id="KW-1185">Reference proteome</keyword>
<sequence length="134" mass="15384">MFNYLIRFFKKSFQFSGRATRKEYWVPSIILAIVAALLPDRDRKGQVDGLFTALVMVPSFSLTARRYHDVGISGWYQLPQYLSFLLLPFVFMKFVRKWVKILVVVIIATVNIIGFAFTLLPSGSSNKYGPKPLQ</sequence>
<feature type="transmembrane region" description="Helical" evidence="1">
    <location>
        <begin position="101"/>
        <end position="120"/>
    </location>
</feature>
<dbReference type="GO" id="GO:0005886">
    <property type="term" value="C:plasma membrane"/>
    <property type="evidence" value="ECO:0007669"/>
    <property type="project" value="TreeGrafter"/>
</dbReference>
<reference evidence="2 3" key="1">
    <citation type="submission" date="2019-07" db="EMBL/GenBank/DDBJ databases">
        <title>Salinicoccus cyprini sp. nov., isolated from gastro-intestinal tract of mirror carp, Cyprinus carpio var. specularis, collected from Gobind Sagar Reservoir, Himachal Pradesh, India.</title>
        <authorList>
            <person name="Talwar C."/>
            <person name="Singh A.K."/>
            <person name="Lal R."/>
            <person name="Negi R.K."/>
        </authorList>
    </citation>
    <scope>NUCLEOTIDE SEQUENCE [LARGE SCALE GENOMIC DNA]</scope>
    <source>
        <strain evidence="2 3">CT19</strain>
    </source>
</reference>
<dbReference type="RefSeq" id="WP_145288921.1">
    <property type="nucleotide sequence ID" value="NZ_VMSJ01000003.1"/>
</dbReference>
<protein>
    <submittedName>
        <fullName evidence="2">DUF805 domain-containing protein</fullName>
    </submittedName>
</protein>
<dbReference type="AlphaFoldDB" id="A0A558AUA3"/>
<keyword evidence="1" id="KW-0472">Membrane</keyword>
<comment type="caution">
    <text evidence="2">The sequence shown here is derived from an EMBL/GenBank/DDBJ whole genome shotgun (WGS) entry which is preliminary data.</text>
</comment>
<evidence type="ECO:0000313" key="3">
    <source>
        <dbReference type="Proteomes" id="UP000315103"/>
    </source>
</evidence>
<dbReference type="OrthoDB" id="9812349at2"/>
<keyword evidence="1" id="KW-0812">Transmembrane</keyword>
<dbReference type="InterPro" id="IPR008523">
    <property type="entry name" value="DUF805"/>
</dbReference>
<evidence type="ECO:0000256" key="1">
    <source>
        <dbReference type="SAM" id="Phobius"/>
    </source>
</evidence>
<dbReference type="Proteomes" id="UP000315103">
    <property type="component" value="Unassembled WGS sequence"/>
</dbReference>
<dbReference type="Pfam" id="PF05656">
    <property type="entry name" value="DUF805"/>
    <property type="match status" value="1"/>
</dbReference>
<name>A0A558AUA3_9STAP</name>
<dbReference type="PANTHER" id="PTHR34980:SF2">
    <property type="entry name" value="INNER MEMBRANE PROTEIN YHAH-RELATED"/>
    <property type="match status" value="1"/>
</dbReference>
<gene>
    <name evidence="2" type="ORF">FO441_08995</name>
</gene>
<organism evidence="2 3">
    <name type="scientific">Salinicoccus cyprini</name>
    <dbReference type="NCBI Taxonomy" id="2493691"/>
    <lineage>
        <taxon>Bacteria</taxon>
        <taxon>Bacillati</taxon>
        <taxon>Bacillota</taxon>
        <taxon>Bacilli</taxon>
        <taxon>Bacillales</taxon>
        <taxon>Staphylococcaceae</taxon>
        <taxon>Salinicoccus</taxon>
    </lineage>
</organism>
<keyword evidence="1" id="KW-1133">Transmembrane helix</keyword>
<dbReference type="EMBL" id="VMSJ01000003">
    <property type="protein sequence ID" value="TVT27831.1"/>
    <property type="molecule type" value="Genomic_DNA"/>
</dbReference>
<accession>A0A558AUA3</accession>
<proteinExistence type="predicted"/>